<name>A0A1V1NTQ4_9BACT</name>
<dbReference type="Proteomes" id="UP000189670">
    <property type="component" value="Unassembled WGS sequence"/>
</dbReference>
<evidence type="ECO:0000313" key="1">
    <source>
        <dbReference type="EMBL" id="ETR65955.1"/>
    </source>
</evidence>
<accession>A0A1V1NTQ4</accession>
<comment type="caution">
    <text evidence="1">The sequence shown here is derived from an EMBL/GenBank/DDBJ whole genome shotgun (WGS) entry which is preliminary data.</text>
</comment>
<evidence type="ECO:0000313" key="2">
    <source>
        <dbReference type="Proteomes" id="UP000189670"/>
    </source>
</evidence>
<proteinExistence type="predicted"/>
<organism evidence="1 2">
    <name type="scientific">Candidatus Magnetoglobus multicellularis str. Araruama</name>
    <dbReference type="NCBI Taxonomy" id="890399"/>
    <lineage>
        <taxon>Bacteria</taxon>
        <taxon>Pseudomonadati</taxon>
        <taxon>Thermodesulfobacteriota</taxon>
        <taxon>Desulfobacteria</taxon>
        <taxon>Desulfobacterales</taxon>
        <taxon>Desulfobacteraceae</taxon>
        <taxon>Candidatus Magnetoglobus</taxon>
    </lineage>
</organism>
<dbReference type="AlphaFoldDB" id="A0A1V1NTQ4"/>
<sequence>MGPNSKRPWYYRCRFECSALSYMIGSDFMVYFPENFSTAKIYRLLKDPIMQGCPPELSYEESPSSNSVFVVSFTKGKGAGWGLCSTDEAREQIYNVIKKNIAVIRTVCELEKDYSSTRLFNKFHKTITETYENY</sequence>
<dbReference type="EMBL" id="ATBP01002351">
    <property type="protein sequence ID" value="ETR65955.1"/>
    <property type="molecule type" value="Genomic_DNA"/>
</dbReference>
<protein>
    <submittedName>
        <fullName evidence="1">Uncharacterized protein</fullName>
    </submittedName>
</protein>
<reference evidence="2" key="1">
    <citation type="submission" date="2012-11" db="EMBL/GenBank/DDBJ databases">
        <authorList>
            <person name="Lucero-Rivera Y.E."/>
            <person name="Tovar-Ramirez D."/>
        </authorList>
    </citation>
    <scope>NUCLEOTIDE SEQUENCE [LARGE SCALE GENOMIC DNA]</scope>
    <source>
        <strain evidence="2">Araruama</strain>
    </source>
</reference>
<gene>
    <name evidence="1" type="ORF">OMM_05857</name>
</gene>